<sequence>MPTSIQKSEETIPILPHKREEKPMKKEKNHQKESEIEQLKEKIIQLETNDRQLKSQNLQLKEKISQLETNDRQLKSQNLQLKEKISQLETNDRQLKSQNLQLKEKISQLETNDRQLKSQNLQLKEKISQLETNDQQLKSQNLQLKEKISQLETNDRQLKEKISQLETNDQQLKSQNLQLKEKISQLETNDQQLKEKIIQLETNDQQLKSQNLQLKEKISQLETNDQQLKSYLSALKKKISDIEFFNFDDYIEESVIGEGATSSVKIVLKKSQEKFAKKELKEFDHKAFQRFLTEAEILFKLPHPCIIGIHGMNYGDESHRPSILLSLEPNSLEKAINEKILSKEQKNRITIEIVLGMRYIHGRNFMHRDLKPLNILLSKKLHVKISDFGLAKEEDLSISQSKGVGTLRFMAPELFEESDDGIKYTNKVDVYSFGVTLIFIVSDAYPKFSLKNASNGILPPLPESMIDWVRELIVRCMSPSPDERPSFSEIFEIIKSNNYDLFSKKSSTLTIKQKQMKNEIEKRILKIEAFEYQHHDD</sequence>
<evidence type="ECO:0000256" key="3">
    <source>
        <dbReference type="PROSITE-ProRule" id="PRU10141"/>
    </source>
</evidence>
<comment type="caution">
    <text evidence="6">The sequence shown here is derived from an EMBL/GenBank/DDBJ whole genome shotgun (WGS) entry which is preliminary data.</text>
</comment>
<evidence type="ECO:0000313" key="6">
    <source>
        <dbReference type="EMBL" id="KAK8871997.1"/>
    </source>
</evidence>
<dbReference type="SMART" id="SM00220">
    <property type="entry name" value="S_TKc"/>
    <property type="match status" value="1"/>
</dbReference>
<keyword evidence="7" id="KW-1185">Reference proteome</keyword>
<protein>
    <recommendedName>
        <fullName evidence="5">Protein kinase domain-containing protein</fullName>
    </recommendedName>
</protein>
<dbReference type="PROSITE" id="PS50011">
    <property type="entry name" value="PROTEIN_KINASE_DOM"/>
    <property type="match status" value="1"/>
</dbReference>
<accession>A0ABR2J307</accession>
<name>A0ABR2J307_9EUKA</name>
<evidence type="ECO:0000259" key="5">
    <source>
        <dbReference type="PROSITE" id="PS50011"/>
    </source>
</evidence>
<dbReference type="InterPro" id="IPR017441">
    <property type="entry name" value="Protein_kinase_ATP_BS"/>
</dbReference>
<dbReference type="Gene3D" id="1.10.510.10">
    <property type="entry name" value="Transferase(Phosphotransferase) domain 1"/>
    <property type="match status" value="1"/>
</dbReference>
<dbReference type="InterPro" id="IPR008271">
    <property type="entry name" value="Ser/Thr_kinase_AS"/>
</dbReference>
<dbReference type="EMBL" id="JAPFFF010000013">
    <property type="protein sequence ID" value="KAK8871997.1"/>
    <property type="molecule type" value="Genomic_DNA"/>
</dbReference>
<feature type="compositionally biased region" description="Basic and acidic residues" evidence="4">
    <location>
        <begin position="17"/>
        <end position="36"/>
    </location>
</feature>
<proteinExistence type="predicted"/>
<dbReference type="InterPro" id="IPR011009">
    <property type="entry name" value="Kinase-like_dom_sf"/>
</dbReference>
<gene>
    <name evidence="6" type="ORF">M9Y10_007751</name>
</gene>
<feature type="domain" description="Protein kinase" evidence="5">
    <location>
        <begin position="250"/>
        <end position="502"/>
    </location>
</feature>
<dbReference type="PANTHER" id="PTHR44329">
    <property type="entry name" value="SERINE/THREONINE-PROTEIN KINASE TNNI3K-RELATED"/>
    <property type="match status" value="1"/>
</dbReference>
<evidence type="ECO:0000256" key="1">
    <source>
        <dbReference type="ARBA" id="ARBA00022741"/>
    </source>
</evidence>
<keyword evidence="2 3" id="KW-0067">ATP-binding</keyword>
<organism evidence="6 7">
    <name type="scientific">Tritrichomonas musculus</name>
    <dbReference type="NCBI Taxonomy" id="1915356"/>
    <lineage>
        <taxon>Eukaryota</taxon>
        <taxon>Metamonada</taxon>
        <taxon>Parabasalia</taxon>
        <taxon>Tritrichomonadida</taxon>
        <taxon>Tritrichomonadidae</taxon>
        <taxon>Tritrichomonas</taxon>
    </lineage>
</organism>
<keyword evidence="1 3" id="KW-0547">Nucleotide-binding</keyword>
<dbReference type="InterPro" id="IPR000719">
    <property type="entry name" value="Prot_kinase_dom"/>
</dbReference>
<dbReference type="Pfam" id="PF00069">
    <property type="entry name" value="Pkinase"/>
    <property type="match status" value="1"/>
</dbReference>
<evidence type="ECO:0000256" key="2">
    <source>
        <dbReference type="ARBA" id="ARBA00022840"/>
    </source>
</evidence>
<dbReference type="PROSITE" id="PS00108">
    <property type="entry name" value="PROTEIN_KINASE_ST"/>
    <property type="match status" value="1"/>
</dbReference>
<evidence type="ECO:0000256" key="4">
    <source>
        <dbReference type="SAM" id="MobiDB-lite"/>
    </source>
</evidence>
<dbReference type="Proteomes" id="UP001470230">
    <property type="component" value="Unassembled WGS sequence"/>
</dbReference>
<feature type="binding site" evidence="3">
    <location>
        <position position="278"/>
    </location>
    <ligand>
        <name>ATP</name>
        <dbReference type="ChEBI" id="CHEBI:30616"/>
    </ligand>
</feature>
<dbReference type="PROSITE" id="PS00107">
    <property type="entry name" value="PROTEIN_KINASE_ATP"/>
    <property type="match status" value="1"/>
</dbReference>
<feature type="region of interest" description="Disordered" evidence="4">
    <location>
        <begin position="1"/>
        <end position="36"/>
    </location>
</feature>
<evidence type="ECO:0000313" key="7">
    <source>
        <dbReference type="Proteomes" id="UP001470230"/>
    </source>
</evidence>
<reference evidence="6 7" key="1">
    <citation type="submission" date="2024-04" db="EMBL/GenBank/DDBJ databases">
        <title>Tritrichomonas musculus Genome.</title>
        <authorList>
            <person name="Alves-Ferreira E."/>
            <person name="Grigg M."/>
            <person name="Lorenzi H."/>
            <person name="Galac M."/>
        </authorList>
    </citation>
    <scope>NUCLEOTIDE SEQUENCE [LARGE SCALE GENOMIC DNA]</scope>
    <source>
        <strain evidence="6 7">EAF2021</strain>
    </source>
</reference>
<dbReference type="InterPro" id="IPR051681">
    <property type="entry name" value="Ser/Thr_Kinases-Pseudokinases"/>
</dbReference>
<dbReference type="SUPFAM" id="SSF56112">
    <property type="entry name" value="Protein kinase-like (PK-like)"/>
    <property type="match status" value="1"/>
</dbReference>